<feature type="transmembrane region" description="Helical" evidence="1">
    <location>
        <begin position="196"/>
        <end position="222"/>
    </location>
</feature>
<keyword evidence="3" id="KW-1185">Reference proteome</keyword>
<feature type="transmembrane region" description="Helical" evidence="1">
    <location>
        <begin position="71"/>
        <end position="90"/>
    </location>
</feature>
<dbReference type="Proteomes" id="UP000515489">
    <property type="component" value="Chromosome"/>
</dbReference>
<keyword evidence="1" id="KW-1133">Transmembrane helix</keyword>
<accession>A0A7G7W4R8</accession>
<gene>
    <name evidence="2" type="ORF">H4317_14495</name>
</gene>
<keyword evidence="1" id="KW-0472">Membrane</keyword>
<feature type="transmembrane region" description="Helical" evidence="1">
    <location>
        <begin position="129"/>
        <end position="151"/>
    </location>
</feature>
<dbReference type="RefSeq" id="WP_185887291.1">
    <property type="nucleotide sequence ID" value="NZ_CP060202.1"/>
</dbReference>
<feature type="transmembrane region" description="Helical" evidence="1">
    <location>
        <begin position="163"/>
        <end position="184"/>
    </location>
</feature>
<feature type="transmembrane region" description="Helical" evidence="1">
    <location>
        <begin position="99"/>
        <end position="117"/>
    </location>
</feature>
<keyword evidence="1" id="KW-0812">Transmembrane</keyword>
<dbReference type="AlphaFoldDB" id="A0A7G7W4R8"/>
<evidence type="ECO:0000313" key="3">
    <source>
        <dbReference type="Proteomes" id="UP000515489"/>
    </source>
</evidence>
<proteinExistence type="predicted"/>
<evidence type="ECO:0000256" key="1">
    <source>
        <dbReference type="SAM" id="Phobius"/>
    </source>
</evidence>
<protein>
    <submittedName>
        <fullName evidence="2">Uncharacterized protein</fullName>
    </submittedName>
</protein>
<evidence type="ECO:0000313" key="2">
    <source>
        <dbReference type="EMBL" id="QNH61361.1"/>
    </source>
</evidence>
<dbReference type="KEGG" id="hsk:H4317_14495"/>
<dbReference type="EMBL" id="CP060202">
    <property type="protein sequence ID" value="QNH61361.1"/>
    <property type="molecule type" value="Genomic_DNA"/>
</dbReference>
<sequence length="237" mass="26677">MLQPVPWLVALAKQLNLFSLATCLVPLVIGLRYWSRLERPLRIVALTVVAQASLGLLSEIGRYFWHYNIAFLHLLTVAETLGFGTTYLLVLRHHTQRRVLLGLLGLFLGVAVYESIIQGGYRADGPPNVATFALQFIVLLTAVLLYFDQILHELLAILLERDPLFLVSVGVTLYYAGTVLVNIAAEYMRDGADPGIIWIMFIVQFILLIFFNTMLATALWYASHPSRQPRPELPLTQ</sequence>
<organism evidence="2 3">
    <name type="scientific">Hymenobacter sediminicola</name>
    <dbReference type="NCBI Taxonomy" id="2761579"/>
    <lineage>
        <taxon>Bacteria</taxon>
        <taxon>Pseudomonadati</taxon>
        <taxon>Bacteroidota</taxon>
        <taxon>Cytophagia</taxon>
        <taxon>Cytophagales</taxon>
        <taxon>Hymenobacteraceae</taxon>
        <taxon>Hymenobacter</taxon>
    </lineage>
</organism>
<name>A0A7G7W4R8_9BACT</name>
<feature type="transmembrane region" description="Helical" evidence="1">
    <location>
        <begin position="15"/>
        <end position="34"/>
    </location>
</feature>
<reference evidence="2 3" key="1">
    <citation type="submission" date="2020-08" db="EMBL/GenBank/DDBJ databases">
        <title>Hymenobacter sp. S2-20-2 genome sequencing.</title>
        <authorList>
            <person name="Jin L."/>
        </authorList>
    </citation>
    <scope>NUCLEOTIDE SEQUENCE [LARGE SCALE GENOMIC DNA]</scope>
    <source>
        <strain evidence="2 3">S2-20-2</strain>
    </source>
</reference>
<feature type="transmembrane region" description="Helical" evidence="1">
    <location>
        <begin position="41"/>
        <end position="65"/>
    </location>
</feature>